<organism evidence="1 2">
    <name type="scientific">Xylaria curta</name>
    <dbReference type="NCBI Taxonomy" id="42375"/>
    <lineage>
        <taxon>Eukaryota</taxon>
        <taxon>Fungi</taxon>
        <taxon>Dikarya</taxon>
        <taxon>Ascomycota</taxon>
        <taxon>Pezizomycotina</taxon>
        <taxon>Sordariomycetes</taxon>
        <taxon>Xylariomycetidae</taxon>
        <taxon>Xylariales</taxon>
        <taxon>Xylariaceae</taxon>
        <taxon>Xylaria</taxon>
    </lineage>
</organism>
<name>A0ACC1MM43_9PEZI</name>
<proteinExistence type="predicted"/>
<accession>A0ACC1MM43</accession>
<dbReference type="EMBL" id="JAPDGR010004570">
    <property type="protein sequence ID" value="KAJ2967753.1"/>
    <property type="molecule type" value="Genomic_DNA"/>
</dbReference>
<keyword evidence="2" id="KW-1185">Reference proteome</keyword>
<dbReference type="Proteomes" id="UP001143856">
    <property type="component" value="Unassembled WGS sequence"/>
</dbReference>
<protein>
    <submittedName>
        <fullName evidence="1">Uncharacterized protein</fullName>
    </submittedName>
</protein>
<gene>
    <name evidence="1" type="ORF">NUW58_g10375</name>
</gene>
<evidence type="ECO:0000313" key="1">
    <source>
        <dbReference type="EMBL" id="KAJ2967753.1"/>
    </source>
</evidence>
<reference evidence="1" key="1">
    <citation type="submission" date="2022-10" db="EMBL/GenBank/DDBJ databases">
        <title>Genome Sequence of Xylaria curta.</title>
        <authorList>
            <person name="Buettner E."/>
        </authorList>
    </citation>
    <scope>NUCLEOTIDE SEQUENCE</scope>
    <source>
        <strain evidence="1">Babe10</strain>
    </source>
</reference>
<evidence type="ECO:0000313" key="2">
    <source>
        <dbReference type="Proteomes" id="UP001143856"/>
    </source>
</evidence>
<comment type="caution">
    <text evidence="1">The sequence shown here is derived from an EMBL/GenBank/DDBJ whole genome shotgun (WGS) entry which is preliminary data.</text>
</comment>
<sequence>MRQDREFNANIERERQRTRDHEHAKERDRERGREDEKDQRERQRHDAEAKLNGSASDKRDTSPDDLSNMGRRRERPASTFDPTDTKGLMDLKAELAALDDQSKSARRLDESDVPSTKEMESGKAASRTNGSDKGDESTNESRGREIVPTRDEKQVRVVSPPRDKAEQKPIKGILKTPSAKFPEESNPIREGVAPHKDDPTKKDVPAGARWTKISRKKVNPEALTIGKERFEVRDDFVIVLRVLNKEEIQTYATATAQLRERRRKEYEIDARHERHSDEEQTRSDEERQRRHRHRQEREEDEYRRGRAPDDKHRRHRYDDDNESRPKTLEYHSGHPHHRHYDSNAEDRR</sequence>